<name>A0A131ZZB3_SARSC</name>
<dbReference type="AlphaFoldDB" id="A0A131ZZB3"/>
<dbReference type="VEuPathDB" id="VectorBase:SSCA004466"/>
<dbReference type="EMBL" id="JXLN01007028">
    <property type="protein sequence ID" value="KPM04013.1"/>
    <property type="molecule type" value="Genomic_DNA"/>
</dbReference>
<comment type="caution">
    <text evidence="1">The sequence shown here is derived from an EMBL/GenBank/DDBJ whole genome shotgun (WGS) entry which is preliminary data.</text>
</comment>
<evidence type="ECO:0000313" key="1">
    <source>
        <dbReference type="EMBL" id="KPM04013.1"/>
    </source>
</evidence>
<sequence length="144" mass="16615">MYCLLLRFTAGDVFFLSFLSIMTLEESNQSSVSSTENEADSLINNDPEQLFIEAEAEESVHFDHPRQDSAGENFLKYLEQIRSDSNGKIEIPRELLEEDQDLLDSEFVKLDNDMDVIDNYLNQLNEHANILQDKLQNLLNLIQN</sequence>
<organism evidence="1 2">
    <name type="scientific">Sarcoptes scabiei</name>
    <name type="common">Itch mite</name>
    <name type="synonym">Acarus scabiei</name>
    <dbReference type="NCBI Taxonomy" id="52283"/>
    <lineage>
        <taxon>Eukaryota</taxon>
        <taxon>Metazoa</taxon>
        <taxon>Ecdysozoa</taxon>
        <taxon>Arthropoda</taxon>
        <taxon>Chelicerata</taxon>
        <taxon>Arachnida</taxon>
        <taxon>Acari</taxon>
        <taxon>Acariformes</taxon>
        <taxon>Sarcoptiformes</taxon>
        <taxon>Astigmata</taxon>
        <taxon>Psoroptidia</taxon>
        <taxon>Sarcoptoidea</taxon>
        <taxon>Sarcoptidae</taxon>
        <taxon>Sarcoptinae</taxon>
        <taxon>Sarcoptes</taxon>
    </lineage>
</organism>
<proteinExistence type="predicted"/>
<protein>
    <submittedName>
        <fullName evidence="1">Uncharacterized protein</fullName>
    </submittedName>
</protein>
<dbReference type="Proteomes" id="UP000616769">
    <property type="component" value="Unassembled WGS sequence"/>
</dbReference>
<evidence type="ECO:0000313" key="2">
    <source>
        <dbReference type="Proteomes" id="UP000616769"/>
    </source>
</evidence>
<accession>A0A131ZZB3</accession>
<gene>
    <name evidence="1" type="ORF">QR98_0024520</name>
</gene>
<reference evidence="1 2" key="1">
    <citation type="journal article" date="2015" name="Parasit. Vectors">
        <title>Draft genome of the scabies mite.</title>
        <authorList>
            <person name="Rider S.D.Jr."/>
            <person name="Morgan M.S."/>
            <person name="Arlian L.G."/>
        </authorList>
    </citation>
    <scope>NUCLEOTIDE SEQUENCE [LARGE SCALE GENOMIC DNA]</scope>
    <source>
        <strain evidence="1">Arlian Lab</strain>
    </source>
</reference>